<organism evidence="1 2">
    <name type="scientific">Gossypium schwendimanii</name>
    <name type="common">Cotton</name>
    <dbReference type="NCBI Taxonomy" id="34291"/>
    <lineage>
        <taxon>Eukaryota</taxon>
        <taxon>Viridiplantae</taxon>
        <taxon>Streptophyta</taxon>
        <taxon>Embryophyta</taxon>
        <taxon>Tracheophyta</taxon>
        <taxon>Spermatophyta</taxon>
        <taxon>Magnoliopsida</taxon>
        <taxon>eudicotyledons</taxon>
        <taxon>Gunneridae</taxon>
        <taxon>Pentapetalae</taxon>
        <taxon>rosids</taxon>
        <taxon>malvids</taxon>
        <taxon>Malvales</taxon>
        <taxon>Malvaceae</taxon>
        <taxon>Malvoideae</taxon>
        <taxon>Gossypium</taxon>
    </lineage>
</organism>
<dbReference type="EMBL" id="JABFAF010000011">
    <property type="protein sequence ID" value="MBA0870497.1"/>
    <property type="molecule type" value="Genomic_DNA"/>
</dbReference>
<name>A0A7J9MI03_GOSSC</name>
<evidence type="ECO:0000313" key="1">
    <source>
        <dbReference type="EMBL" id="MBA0870497.1"/>
    </source>
</evidence>
<reference evidence="1 2" key="1">
    <citation type="journal article" date="2019" name="Genome Biol. Evol.">
        <title>Insights into the evolution of the New World diploid cottons (Gossypium, subgenus Houzingenia) based on genome sequencing.</title>
        <authorList>
            <person name="Grover C.E."/>
            <person name="Arick M.A. 2nd"/>
            <person name="Thrash A."/>
            <person name="Conover J.L."/>
            <person name="Sanders W.S."/>
            <person name="Peterson D.G."/>
            <person name="Frelichowski J.E."/>
            <person name="Scheffler J.A."/>
            <person name="Scheffler B.E."/>
            <person name="Wendel J.F."/>
        </authorList>
    </citation>
    <scope>NUCLEOTIDE SEQUENCE [LARGE SCALE GENOMIC DNA]</scope>
    <source>
        <strain evidence="1">1</strain>
        <tissue evidence="1">Leaf</tissue>
    </source>
</reference>
<comment type="caution">
    <text evidence="1">The sequence shown here is derived from an EMBL/GenBank/DDBJ whole genome shotgun (WGS) entry which is preliminary data.</text>
</comment>
<feature type="non-terminal residue" evidence="1">
    <location>
        <position position="30"/>
    </location>
</feature>
<proteinExistence type="predicted"/>
<protein>
    <submittedName>
        <fullName evidence="1">Uncharacterized protein</fullName>
    </submittedName>
</protein>
<sequence>MNRYENPTKDDFASTPRWRKERMWRDVQNS</sequence>
<dbReference type="Proteomes" id="UP000593576">
    <property type="component" value="Unassembled WGS sequence"/>
</dbReference>
<evidence type="ECO:0000313" key="2">
    <source>
        <dbReference type="Proteomes" id="UP000593576"/>
    </source>
</evidence>
<gene>
    <name evidence="1" type="ORF">Goshw_013226</name>
</gene>
<keyword evidence="2" id="KW-1185">Reference proteome</keyword>
<dbReference type="AlphaFoldDB" id="A0A7J9MI03"/>
<accession>A0A7J9MI03</accession>